<dbReference type="PhylomeDB" id="T1IMN8"/>
<evidence type="ECO:0000313" key="10">
    <source>
        <dbReference type="Proteomes" id="UP000014500"/>
    </source>
</evidence>
<dbReference type="GO" id="GO:0007165">
    <property type="term" value="P:signal transduction"/>
    <property type="evidence" value="ECO:0007669"/>
    <property type="project" value="InterPro"/>
</dbReference>
<evidence type="ECO:0000256" key="6">
    <source>
        <dbReference type="ARBA" id="ARBA00023136"/>
    </source>
</evidence>
<dbReference type="PRINTS" id="PR01537">
    <property type="entry name" value="INTRLKN1R1F"/>
</dbReference>
<proteinExistence type="inferred from homology"/>
<dbReference type="PANTHER" id="PTHR24365:SF541">
    <property type="entry name" value="PROTEIN TOLL-RELATED"/>
    <property type="match status" value="1"/>
</dbReference>
<dbReference type="STRING" id="126957.T1IMN8"/>
<dbReference type="InterPro" id="IPR000157">
    <property type="entry name" value="TIR_dom"/>
</dbReference>
<evidence type="ECO:0000256" key="3">
    <source>
        <dbReference type="ARBA" id="ARBA00022692"/>
    </source>
</evidence>
<dbReference type="GO" id="GO:0038023">
    <property type="term" value="F:signaling receptor activity"/>
    <property type="evidence" value="ECO:0007669"/>
    <property type="project" value="TreeGrafter"/>
</dbReference>
<reference evidence="10" key="1">
    <citation type="submission" date="2011-05" db="EMBL/GenBank/DDBJ databases">
        <authorList>
            <person name="Richards S.R."/>
            <person name="Qu J."/>
            <person name="Jiang H."/>
            <person name="Jhangiani S.N."/>
            <person name="Agravi P."/>
            <person name="Goodspeed R."/>
            <person name="Gross S."/>
            <person name="Mandapat C."/>
            <person name="Jackson L."/>
            <person name="Mathew T."/>
            <person name="Pu L."/>
            <person name="Thornton R."/>
            <person name="Saada N."/>
            <person name="Wilczek-Boney K.B."/>
            <person name="Lee S."/>
            <person name="Kovar C."/>
            <person name="Wu Y."/>
            <person name="Scherer S.E."/>
            <person name="Worley K.C."/>
            <person name="Muzny D.M."/>
            <person name="Gibbs R."/>
        </authorList>
    </citation>
    <scope>NUCLEOTIDE SEQUENCE</scope>
    <source>
        <strain evidence="10">Brora</strain>
    </source>
</reference>
<keyword evidence="10" id="KW-1185">Reference proteome</keyword>
<evidence type="ECO:0000256" key="2">
    <source>
        <dbReference type="ARBA" id="ARBA00009634"/>
    </source>
</evidence>
<dbReference type="PANTHER" id="PTHR24365">
    <property type="entry name" value="TOLL-LIKE RECEPTOR"/>
    <property type="match status" value="1"/>
</dbReference>
<feature type="transmembrane region" description="Helical" evidence="7">
    <location>
        <begin position="122"/>
        <end position="146"/>
    </location>
</feature>
<dbReference type="InterPro" id="IPR001611">
    <property type="entry name" value="Leu-rich_rpt"/>
</dbReference>
<sequence>MFQGVAGLKELYLEENQLEYISPDVFMNLPKLKILSLRKNKLQQPQFWMMALPHLSEITFSENNLVCHCDFIISFKKWVTEHQLTITFPDLDVTYCKGSTVPISNFNDSTCLIEVINQDVKLILIIAPTVSIISFLVIFGIFLYFYRLEMKVWLYSKYGMRFYNNKDADIGKVYSAFISCAPEDEEWIIEEPLPRLDKHKLCILQRDFPAGGYIAESIIYAVENSCRTVIILTPNYLKSQWCKFEFDTAQMQAQKDKCKRHVVVLLEAVEKCEMNKNLGSYLKTNTYLDINDGLFWEKLKFALPDNEILQEQNETVE</sequence>
<dbReference type="EnsemblMetazoa" id="SMAR002249-RA">
    <property type="protein sequence ID" value="SMAR002249-PA"/>
    <property type="gene ID" value="SMAR002249"/>
</dbReference>
<evidence type="ECO:0000256" key="5">
    <source>
        <dbReference type="ARBA" id="ARBA00022989"/>
    </source>
</evidence>
<keyword evidence="3 7" id="KW-0812">Transmembrane</keyword>
<organism evidence="9 10">
    <name type="scientific">Strigamia maritima</name>
    <name type="common">European centipede</name>
    <name type="synonym">Geophilus maritimus</name>
    <dbReference type="NCBI Taxonomy" id="126957"/>
    <lineage>
        <taxon>Eukaryota</taxon>
        <taxon>Metazoa</taxon>
        <taxon>Ecdysozoa</taxon>
        <taxon>Arthropoda</taxon>
        <taxon>Myriapoda</taxon>
        <taxon>Chilopoda</taxon>
        <taxon>Pleurostigmophora</taxon>
        <taxon>Geophilomorpha</taxon>
        <taxon>Linotaeniidae</taxon>
        <taxon>Strigamia</taxon>
    </lineage>
</organism>
<keyword evidence="6 7" id="KW-0472">Membrane</keyword>
<keyword evidence="5 7" id="KW-1133">Transmembrane helix</keyword>
<protein>
    <recommendedName>
        <fullName evidence="8">TIR domain-containing protein</fullName>
    </recommendedName>
</protein>
<dbReference type="Pfam" id="PF13855">
    <property type="entry name" value="LRR_8"/>
    <property type="match status" value="1"/>
</dbReference>
<comment type="subcellular location">
    <subcellularLocation>
        <location evidence="1">Membrane</location>
        <topology evidence="1">Single-pass membrane protein</topology>
    </subcellularLocation>
</comment>
<evidence type="ECO:0000313" key="9">
    <source>
        <dbReference type="EnsemblMetazoa" id="SMAR002249-PA"/>
    </source>
</evidence>
<dbReference type="SMART" id="SM00255">
    <property type="entry name" value="TIR"/>
    <property type="match status" value="1"/>
</dbReference>
<keyword evidence="4" id="KW-0732">Signal</keyword>
<dbReference type="Pfam" id="PF13676">
    <property type="entry name" value="TIR_2"/>
    <property type="match status" value="1"/>
</dbReference>
<dbReference type="AlphaFoldDB" id="T1IMN8"/>
<evidence type="ECO:0000256" key="4">
    <source>
        <dbReference type="ARBA" id="ARBA00022729"/>
    </source>
</evidence>
<dbReference type="SUPFAM" id="SSF52200">
    <property type="entry name" value="Toll/Interleukin receptor TIR domain"/>
    <property type="match status" value="1"/>
</dbReference>
<feature type="domain" description="TIR" evidence="8">
    <location>
        <begin position="172"/>
        <end position="303"/>
    </location>
</feature>
<name>T1IMN8_STRMM</name>
<dbReference type="HOGENOM" id="CLU_053932_0_0_1"/>
<accession>T1IMN8</accession>
<evidence type="ECO:0000259" key="8">
    <source>
        <dbReference type="PROSITE" id="PS50104"/>
    </source>
</evidence>
<reference evidence="9" key="2">
    <citation type="submission" date="2015-02" db="UniProtKB">
        <authorList>
            <consortium name="EnsemblMetazoa"/>
        </authorList>
    </citation>
    <scope>IDENTIFICATION</scope>
</reference>
<dbReference type="Gene3D" id="3.40.50.10140">
    <property type="entry name" value="Toll/interleukin-1 receptor homology (TIR) domain"/>
    <property type="match status" value="1"/>
</dbReference>
<dbReference type="SUPFAM" id="SSF52058">
    <property type="entry name" value="L domain-like"/>
    <property type="match status" value="1"/>
</dbReference>
<dbReference type="OMA" id="YSAFISC"/>
<comment type="similarity">
    <text evidence="2">Belongs to the Toll-like receptor family.</text>
</comment>
<dbReference type="InterPro" id="IPR032675">
    <property type="entry name" value="LRR_dom_sf"/>
</dbReference>
<evidence type="ECO:0000256" key="1">
    <source>
        <dbReference type="ARBA" id="ARBA00004167"/>
    </source>
</evidence>
<dbReference type="eggNOG" id="KOG4641">
    <property type="taxonomic scope" value="Eukaryota"/>
</dbReference>
<dbReference type="InterPro" id="IPR035897">
    <property type="entry name" value="Toll_tir_struct_dom_sf"/>
</dbReference>
<dbReference type="Gene3D" id="3.80.10.10">
    <property type="entry name" value="Ribonuclease Inhibitor"/>
    <property type="match status" value="1"/>
</dbReference>
<dbReference type="PROSITE" id="PS50104">
    <property type="entry name" value="TIR"/>
    <property type="match status" value="1"/>
</dbReference>
<dbReference type="Proteomes" id="UP000014500">
    <property type="component" value="Unassembled WGS sequence"/>
</dbReference>
<dbReference type="EMBL" id="JH431082">
    <property type="status" value="NOT_ANNOTATED_CDS"/>
    <property type="molecule type" value="Genomic_DNA"/>
</dbReference>
<evidence type="ECO:0000256" key="7">
    <source>
        <dbReference type="SAM" id="Phobius"/>
    </source>
</evidence>
<dbReference type="GO" id="GO:0005886">
    <property type="term" value="C:plasma membrane"/>
    <property type="evidence" value="ECO:0007669"/>
    <property type="project" value="TreeGrafter"/>
</dbReference>